<feature type="domain" description="NAD-dependent epimerase/dehydratase" evidence="1">
    <location>
        <begin position="3"/>
        <end position="210"/>
    </location>
</feature>
<reference evidence="3" key="1">
    <citation type="journal article" date="2019" name="Int. J. Syst. Evol. Microbiol.">
        <title>The Global Catalogue of Microorganisms (GCM) 10K type strain sequencing project: providing services to taxonomists for standard genome sequencing and annotation.</title>
        <authorList>
            <consortium name="The Broad Institute Genomics Platform"/>
            <consortium name="The Broad Institute Genome Sequencing Center for Infectious Disease"/>
            <person name="Wu L."/>
            <person name="Ma J."/>
        </authorList>
    </citation>
    <scope>NUCLEOTIDE SEQUENCE [LARGE SCALE GENOMIC DNA]</scope>
    <source>
        <strain evidence="3">XZYJT-10</strain>
    </source>
</reference>
<evidence type="ECO:0000313" key="3">
    <source>
        <dbReference type="Proteomes" id="UP001596548"/>
    </source>
</evidence>
<dbReference type="Pfam" id="PF01370">
    <property type="entry name" value="Epimerase"/>
    <property type="match status" value="1"/>
</dbReference>
<dbReference type="InterPro" id="IPR050177">
    <property type="entry name" value="Lipid_A_modif_metabolic_enz"/>
</dbReference>
<protein>
    <submittedName>
        <fullName evidence="2">NAD-dependent epimerase/dehydratase family protein</fullName>
    </submittedName>
</protein>
<name>A0ABW2HYA6_9ACTN</name>
<dbReference type="Gene3D" id="3.40.50.720">
    <property type="entry name" value="NAD(P)-binding Rossmann-like Domain"/>
    <property type="match status" value="1"/>
</dbReference>
<comment type="caution">
    <text evidence="2">The sequence shown here is derived from an EMBL/GenBank/DDBJ whole genome shotgun (WGS) entry which is preliminary data.</text>
</comment>
<dbReference type="RefSeq" id="WP_378974470.1">
    <property type="nucleotide sequence ID" value="NZ_JBHTBJ010000028.1"/>
</dbReference>
<organism evidence="2 3">
    <name type="scientific">Paractinoplanes rhizophilus</name>
    <dbReference type="NCBI Taxonomy" id="1416877"/>
    <lineage>
        <taxon>Bacteria</taxon>
        <taxon>Bacillati</taxon>
        <taxon>Actinomycetota</taxon>
        <taxon>Actinomycetes</taxon>
        <taxon>Micromonosporales</taxon>
        <taxon>Micromonosporaceae</taxon>
        <taxon>Paractinoplanes</taxon>
    </lineage>
</organism>
<accession>A0ABW2HYA6</accession>
<dbReference type="Proteomes" id="UP001596548">
    <property type="component" value="Unassembled WGS sequence"/>
</dbReference>
<dbReference type="InterPro" id="IPR001509">
    <property type="entry name" value="Epimerase_deHydtase"/>
</dbReference>
<sequence>MRVAITGASGFCGGVVARLARESGHEVICLGRRPGPAGKHIYWDAAGRTAPDLSGCDAVVHLAAAVGDPRPGERTERAFREVNVDGTRRLTDAAAGRRVILVSSASVYRPGPYRAPLTEDHPADRQRTAYGRTKSGGERIALAAGAVVLRPRAVYGAGDPHLMPRLRRIVRGGRAWLPGPDVPLSLTAVENLASACLAALDWPAGAYNIADDVVYRRDEAVRSVLGVPVRHVPVAVARAAAMLPGRTLTRYSLDQVTDGMVLDIGKALATGWRPVVRLTASLFGVTAS</sequence>
<gene>
    <name evidence="2" type="ORF">ACFQS1_29090</name>
</gene>
<dbReference type="PANTHER" id="PTHR43245:SF52">
    <property type="entry name" value="NAD-DEPENDENT EPIMERASE_DEHYDRATASE"/>
    <property type="match status" value="1"/>
</dbReference>
<dbReference type="EMBL" id="JBHTBJ010000028">
    <property type="protein sequence ID" value="MFC7278062.1"/>
    <property type="molecule type" value="Genomic_DNA"/>
</dbReference>
<keyword evidence="3" id="KW-1185">Reference proteome</keyword>
<dbReference type="PANTHER" id="PTHR43245">
    <property type="entry name" value="BIFUNCTIONAL POLYMYXIN RESISTANCE PROTEIN ARNA"/>
    <property type="match status" value="1"/>
</dbReference>
<evidence type="ECO:0000259" key="1">
    <source>
        <dbReference type="Pfam" id="PF01370"/>
    </source>
</evidence>
<dbReference type="SUPFAM" id="SSF51735">
    <property type="entry name" value="NAD(P)-binding Rossmann-fold domains"/>
    <property type="match status" value="1"/>
</dbReference>
<evidence type="ECO:0000313" key="2">
    <source>
        <dbReference type="EMBL" id="MFC7278062.1"/>
    </source>
</evidence>
<proteinExistence type="predicted"/>
<dbReference type="InterPro" id="IPR036291">
    <property type="entry name" value="NAD(P)-bd_dom_sf"/>
</dbReference>